<evidence type="ECO:0000313" key="3">
    <source>
        <dbReference type="Proteomes" id="UP000566819"/>
    </source>
</evidence>
<feature type="compositionally biased region" description="Basic and acidic residues" evidence="1">
    <location>
        <begin position="95"/>
        <end position="112"/>
    </location>
</feature>
<organism evidence="2 3">
    <name type="scientific">Cudoniella acicularis</name>
    <dbReference type="NCBI Taxonomy" id="354080"/>
    <lineage>
        <taxon>Eukaryota</taxon>
        <taxon>Fungi</taxon>
        <taxon>Dikarya</taxon>
        <taxon>Ascomycota</taxon>
        <taxon>Pezizomycotina</taxon>
        <taxon>Leotiomycetes</taxon>
        <taxon>Helotiales</taxon>
        <taxon>Tricladiaceae</taxon>
        <taxon>Cudoniella</taxon>
    </lineage>
</organism>
<dbReference type="Proteomes" id="UP000566819">
    <property type="component" value="Unassembled WGS sequence"/>
</dbReference>
<name>A0A8H4W6U5_9HELO</name>
<protein>
    <submittedName>
        <fullName evidence="2">Uncharacterized protein</fullName>
    </submittedName>
</protein>
<sequence length="308" mass="34254">MTEIRNTSQPFPRWVTILRKRKKQITVLEQKIRKSTRDLPFLLSNAKKEGEDIGRTKSIEDLQATVEAEISAARRSHLEQLQKCRRDAYQQRLEAGRRDISTMLETSERSSSRDPGTQELNDGPEEILVRAEELSFPSRSPSPKKQKRQSEDKTPAGPIVDSAASASKSAVALIFLIFYVQFTFHSRHEAQNFSRLSKAAAPPTPAPIATACVFFGVALGRTLFGVWVADSMIVEIIVEGPGLAVAVGEELEEDVDDVLDVEVVVEEALVVDELEVEVEEALSPITVIVEGFAARKKSESKQPERQID</sequence>
<evidence type="ECO:0000256" key="1">
    <source>
        <dbReference type="SAM" id="MobiDB-lite"/>
    </source>
</evidence>
<dbReference type="AlphaFoldDB" id="A0A8H4W6U5"/>
<comment type="caution">
    <text evidence="2">The sequence shown here is derived from an EMBL/GenBank/DDBJ whole genome shotgun (WGS) entry which is preliminary data.</text>
</comment>
<dbReference type="EMBL" id="JAAMPI010000064">
    <property type="protein sequence ID" value="KAF4636478.1"/>
    <property type="molecule type" value="Genomic_DNA"/>
</dbReference>
<accession>A0A8H4W6U5</accession>
<feature type="region of interest" description="Disordered" evidence="1">
    <location>
        <begin position="95"/>
        <end position="160"/>
    </location>
</feature>
<gene>
    <name evidence="2" type="ORF">G7Y89_g1628</name>
</gene>
<keyword evidence="3" id="KW-1185">Reference proteome</keyword>
<reference evidence="2 3" key="1">
    <citation type="submission" date="2020-03" db="EMBL/GenBank/DDBJ databases">
        <title>Draft Genome Sequence of Cudoniella acicularis.</title>
        <authorList>
            <person name="Buettner E."/>
            <person name="Kellner H."/>
        </authorList>
    </citation>
    <scope>NUCLEOTIDE SEQUENCE [LARGE SCALE GENOMIC DNA]</scope>
    <source>
        <strain evidence="2 3">DSM 108380</strain>
    </source>
</reference>
<proteinExistence type="predicted"/>
<evidence type="ECO:0000313" key="2">
    <source>
        <dbReference type="EMBL" id="KAF4636478.1"/>
    </source>
</evidence>